<dbReference type="GO" id="GO:0008270">
    <property type="term" value="F:zinc ion binding"/>
    <property type="evidence" value="ECO:0007669"/>
    <property type="project" value="InterPro"/>
</dbReference>
<keyword evidence="2" id="KW-0479">Metal-binding</keyword>
<feature type="compositionally biased region" description="Polar residues" evidence="6">
    <location>
        <begin position="615"/>
        <end position="633"/>
    </location>
</feature>
<dbReference type="PROSITE" id="PS50048">
    <property type="entry name" value="ZN2_CY6_FUNGAL_2"/>
    <property type="match status" value="1"/>
</dbReference>
<dbReference type="PROSITE" id="PS00463">
    <property type="entry name" value="ZN2_CY6_FUNGAL_1"/>
    <property type="match status" value="1"/>
</dbReference>
<feature type="compositionally biased region" description="Polar residues" evidence="6">
    <location>
        <begin position="671"/>
        <end position="684"/>
    </location>
</feature>
<evidence type="ECO:0000313" key="8">
    <source>
        <dbReference type="EMBL" id="KAG2175772.1"/>
    </source>
</evidence>
<feature type="domain" description="Zn(2)-C6 fungal-type" evidence="7">
    <location>
        <begin position="39"/>
        <end position="68"/>
    </location>
</feature>
<feature type="region of interest" description="Disordered" evidence="6">
    <location>
        <begin position="704"/>
        <end position="729"/>
    </location>
</feature>
<accession>A0A8H7PKL8</accession>
<dbReference type="PANTHER" id="PTHR47338:SF5">
    <property type="entry name" value="ZN(II)2CYS6 TRANSCRIPTION FACTOR (EUROFUNG)"/>
    <property type="match status" value="1"/>
</dbReference>
<evidence type="ECO:0000256" key="2">
    <source>
        <dbReference type="ARBA" id="ARBA00022723"/>
    </source>
</evidence>
<keyword evidence="4" id="KW-0804">Transcription</keyword>
<dbReference type="Pfam" id="PF00172">
    <property type="entry name" value="Zn_clus"/>
    <property type="match status" value="1"/>
</dbReference>
<dbReference type="Gene3D" id="4.10.240.10">
    <property type="entry name" value="Zn(2)-C6 fungal-type DNA-binding domain"/>
    <property type="match status" value="1"/>
</dbReference>
<dbReference type="InterPro" id="IPR036864">
    <property type="entry name" value="Zn2-C6_fun-type_DNA-bd_sf"/>
</dbReference>
<evidence type="ECO:0000256" key="6">
    <source>
        <dbReference type="SAM" id="MobiDB-lite"/>
    </source>
</evidence>
<dbReference type="SUPFAM" id="SSF57701">
    <property type="entry name" value="Zn2/Cys6 DNA-binding domain"/>
    <property type="match status" value="1"/>
</dbReference>
<sequence length="967" mass="108791">MASHSPLLSQHGHSSSPRSTTKSKASHEARIKRLKVGRACFTCRQKKIKCDGVQPCMQCKARRRPCTFSKEGPALDADDDLDSNAGSDTPYLSPHDERSSESTVAHPDSYKSPRPSRERPRDQRPENTEDFLFSWDGVNTNGTAQKTVSASLTRTQDILDSLCNNPIEISGGKRELHSFKLTSDTSLFGSQGSSHTWEPEPPLPTVYSGPLTMPPKATQERLIRTYFEKRHNVFPVMPRRMLMQQLSVKGYLITPLLLNAMYAHAAINLNEEDADLCEPANVYFNRAKQLIDDFLDTPRISTVIALCLLSLYEFQDPQQPRFCRSSVYSGVAFRLCYDLGMCRSYTIGDRMTNNDIELRKRVFWGCYCLDKLQSIDTDGAWIIRSEDFEIDMPVFQTADFATEHETLEGFVAYIKLMQIAERVMHFESFQVKQTMVRTREHEQMLLSFNNDLINWLRSLPPHLQWTPLPTQANATAPHPPANAIVSHIHLVYNVIELSVLKPYANSTNKLIQHRCHTVAENVTQLATFLYQHRDFIATYRFLASALMRASVVHMNGLGDFSYKSNNHPQHLLQASLKILRDLLQHRSIPSVEQFAISLQNSLAQEANSSSSSSSPHQAGNSPQPRRGQNNGNGYHQHINGIHSSEEEARSDRPPLGYNEPHRAGQKRSYSDRQSPPGQRSAMQNNHMVLNGDEQRAAEVLTYAFPSQQHIPTNSNQRQSSLRYTSGQNPTQEENYAINLVMGDHWPTTSSTATMSHHAVVPHPATFPHGLSPQSNGHSPSHPPFNSYNLSSKHQRDHSNHIVGLVTDPMQQHDPSQQNAMDPADPATGGDRGWDNPGHTNGFDNRDDPLLYSIAAAAAASSNDTWPEQDNEKWLSSQTMFDRSPPQQQRNDEQSRLNVPPQQPQYMNIGLGVYASAHQHHTDVIRQHFMATDDRNNSVRPVILTHHGNVVVANENNVNGLGRDRSTA</sequence>
<feature type="region of interest" description="Disordered" evidence="6">
    <location>
        <begin position="1"/>
        <end position="30"/>
    </location>
</feature>
<dbReference type="GO" id="GO:0005634">
    <property type="term" value="C:nucleus"/>
    <property type="evidence" value="ECO:0007669"/>
    <property type="project" value="UniProtKB-SubCell"/>
</dbReference>
<feature type="region of interest" description="Disordered" evidence="6">
    <location>
        <begin position="605"/>
        <end position="684"/>
    </location>
</feature>
<dbReference type="GO" id="GO:0006351">
    <property type="term" value="P:DNA-templated transcription"/>
    <property type="evidence" value="ECO:0007669"/>
    <property type="project" value="InterPro"/>
</dbReference>
<feature type="region of interest" description="Disordered" evidence="6">
    <location>
        <begin position="68"/>
        <end position="126"/>
    </location>
</feature>
<dbReference type="InterPro" id="IPR001138">
    <property type="entry name" value="Zn2Cys6_DnaBD"/>
</dbReference>
<feature type="compositionally biased region" description="Polar residues" evidence="6">
    <location>
        <begin position="1"/>
        <end position="23"/>
    </location>
</feature>
<organism evidence="8 9">
    <name type="scientific">Umbelopsis vinacea</name>
    <dbReference type="NCBI Taxonomy" id="44442"/>
    <lineage>
        <taxon>Eukaryota</taxon>
        <taxon>Fungi</taxon>
        <taxon>Fungi incertae sedis</taxon>
        <taxon>Mucoromycota</taxon>
        <taxon>Mucoromycotina</taxon>
        <taxon>Umbelopsidomycetes</taxon>
        <taxon>Umbelopsidales</taxon>
        <taxon>Umbelopsidaceae</taxon>
        <taxon>Umbelopsis</taxon>
    </lineage>
</organism>
<feature type="region of interest" description="Disordered" evidence="6">
    <location>
        <begin position="764"/>
        <end position="795"/>
    </location>
</feature>
<feature type="compositionally biased region" description="Polar residues" evidence="6">
    <location>
        <begin position="808"/>
        <end position="819"/>
    </location>
</feature>
<comment type="subcellular location">
    <subcellularLocation>
        <location evidence="1">Nucleus</location>
    </subcellularLocation>
</comment>
<feature type="compositionally biased region" description="Polar residues" evidence="6">
    <location>
        <begin position="771"/>
        <end position="791"/>
    </location>
</feature>
<evidence type="ECO:0000256" key="1">
    <source>
        <dbReference type="ARBA" id="ARBA00004123"/>
    </source>
</evidence>
<keyword evidence="5" id="KW-0539">Nucleus</keyword>
<dbReference type="EMBL" id="JAEPRA010000014">
    <property type="protein sequence ID" value="KAG2175772.1"/>
    <property type="molecule type" value="Genomic_DNA"/>
</dbReference>
<feature type="region of interest" description="Disordered" evidence="6">
    <location>
        <begin position="808"/>
        <end position="846"/>
    </location>
</feature>
<dbReference type="CDD" id="cd12148">
    <property type="entry name" value="fungal_TF_MHR"/>
    <property type="match status" value="1"/>
</dbReference>
<evidence type="ECO:0000256" key="5">
    <source>
        <dbReference type="ARBA" id="ARBA00023242"/>
    </source>
</evidence>
<dbReference type="PANTHER" id="PTHR47338">
    <property type="entry name" value="ZN(II)2CYS6 TRANSCRIPTION FACTOR (EUROFUNG)-RELATED"/>
    <property type="match status" value="1"/>
</dbReference>
<dbReference type="CDD" id="cd00067">
    <property type="entry name" value="GAL4"/>
    <property type="match status" value="1"/>
</dbReference>
<dbReference type="AlphaFoldDB" id="A0A8H7PKL8"/>
<feature type="compositionally biased region" description="Basic and acidic residues" evidence="6">
    <location>
        <begin position="108"/>
        <end position="126"/>
    </location>
</feature>
<evidence type="ECO:0000256" key="4">
    <source>
        <dbReference type="ARBA" id="ARBA00023163"/>
    </source>
</evidence>
<keyword evidence="9" id="KW-1185">Reference proteome</keyword>
<evidence type="ECO:0000313" key="9">
    <source>
        <dbReference type="Proteomes" id="UP000612746"/>
    </source>
</evidence>
<evidence type="ECO:0000259" key="7">
    <source>
        <dbReference type="PROSITE" id="PS50048"/>
    </source>
</evidence>
<name>A0A8H7PKL8_9FUNG</name>
<dbReference type="OrthoDB" id="4161332at2759"/>
<keyword evidence="3" id="KW-0805">Transcription regulation</keyword>
<proteinExistence type="predicted"/>
<protein>
    <recommendedName>
        <fullName evidence="7">Zn(2)-C6 fungal-type domain-containing protein</fullName>
    </recommendedName>
</protein>
<dbReference type="SMART" id="SM00066">
    <property type="entry name" value="GAL4"/>
    <property type="match status" value="1"/>
</dbReference>
<evidence type="ECO:0000256" key="3">
    <source>
        <dbReference type="ARBA" id="ARBA00023015"/>
    </source>
</evidence>
<dbReference type="InterPro" id="IPR007219">
    <property type="entry name" value="XnlR_reg_dom"/>
</dbReference>
<dbReference type="Pfam" id="PF04082">
    <property type="entry name" value="Fungal_trans"/>
    <property type="match status" value="1"/>
</dbReference>
<comment type="caution">
    <text evidence="8">The sequence shown here is derived from an EMBL/GenBank/DDBJ whole genome shotgun (WGS) entry which is preliminary data.</text>
</comment>
<reference evidence="8" key="1">
    <citation type="submission" date="2020-12" db="EMBL/GenBank/DDBJ databases">
        <title>Metabolic potential, ecology and presence of endohyphal bacteria is reflected in genomic diversity of Mucoromycotina.</title>
        <authorList>
            <person name="Muszewska A."/>
            <person name="Okrasinska A."/>
            <person name="Steczkiewicz K."/>
            <person name="Drgas O."/>
            <person name="Orlowska M."/>
            <person name="Perlinska-Lenart U."/>
            <person name="Aleksandrzak-Piekarczyk T."/>
            <person name="Szatraj K."/>
            <person name="Zielenkiewicz U."/>
            <person name="Pilsyk S."/>
            <person name="Malc E."/>
            <person name="Mieczkowski P."/>
            <person name="Kruszewska J.S."/>
            <person name="Biernat P."/>
            <person name="Pawlowska J."/>
        </authorList>
    </citation>
    <scope>NUCLEOTIDE SEQUENCE</scope>
    <source>
        <strain evidence="8">WA0000051536</strain>
    </source>
</reference>
<feature type="compositionally biased region" description="Polar residues" evidence="6">
    <location>
        <begin position="879"/>
        <end position="888"/>
    </location>
</feature>
<dbReference type="GO" id="GO:0003677">
    <property type="term" value="F:DNA binding"/>
    <property type="evidence" value="ECO:0007669"/>
    <property type="project" value="InterPro"/>
</dbReference>
<dbReference type="InterPro" id="IPR050815">
    <property type="entry name" value="TF_fung"/>
</dbReference>
<feature type="compositionally biased region" description="Basic and acidic residues" evidence="6">
    <location>
        <begin position="643"/>
        <end position="652"/>
    </location>
</feature>
<dbReference type="GO" id="GO:0000981">
    <property type="term" value="F:DNA-binding transcription factor activity, RNA polymerase II-specific"/>
    <property type="evidence" value="ECO:0007669"/>
    <property type="project" value="InterPro"/>
</dbReference>
<dbReference type="SMART" id="SM00906">
    <property type="entry name" value="Fungal_trans"/>
    <property type="match status" value="1"/>
</dbReference>
<feature type="region of interest" description="Disordered" evidence="6">
    <location>
        <begin position="879"/>
        <end position="899"/>
    </location>
</feature>
<gene>
    <name evidence="8" type="ORF">INT44_000250</name>
</gene>
<dbReference type="Proteomes" id="UP000612746">
    <property type="component" value="Unassembled WGS sequence"/>
</dbReference>